<keyword evidence="1" id="KW-0472">Membrane</keyword>
<reference evidence="2" key="1">
    <citation type="submission" date="2015-11" db="EMBL/GenBank/DDBJ databases">
        <authorList>
            <person name="Zhang Y."/>
            <person name="Guo Z."/>
        </authorList>
    </citation>
    <scope>NUCLEOTIDE SEQUENCE</scope>
    <source>
        <strain evidence="2">BN30871</strain>
    </source>
</reference>
<protein>
    <submittedName>
        <fullName evidence="2">Uncharacterized protein</fullName>
    </submittedName>
</protein>
<evidence type="ECO:0000256" key="1">
    <source>
        <dbReference type="SAM" id="Phobius"/>
    </source>
</evidence>
<feature type="transmembrane region" description="Helical" evidence="1">
    <location>
        <begin position="7"/>
        <end position="30"/>
    </location>
</feature>
<dbReference type="AlphaFoldDB" id="A0A0S4XNQ1"/>
<gene>
    <name evidence="2" type="ORF">BN3087_520012</name>
</gene>
<organism evidence="2">
    <name type="scientific">Sulfurovum sp. enrichment culture clone C5</name>
    <dbReference type="NCBI Taxonomy" id="497650"/>
    <lineage>
        <taxon>Bacteria</taxon>
        <taxon>Pseudomonadati</taxon>
        <taxon>Campylobacterota</taxon>
        <taxon>Epsilonproteobacteria</taxon>
        <taxon>Campylobacterales</taxon>
        <taxon>Sulfurovaceae</taxon>
        <taxon>Sulfurovum</taxon>
        <taxon>environmental samples</taxon>
    </lineage>
</organism>
<sequence>MEQKHSGLGIASFVISTLAGILILVVFAIAGSMKGSTTGEGIDENYVRNVMVGLSTIGLLFINVLAVGLGIGGLFQKERQKIFAILGTVLSSFTILSIVGLVILGTMLK</sequence>
<name>A0A0S4XNQ1_9BACT</name>
<feature type="transmembrane region" description="Helical" evidence="1">
    <location>
        <begin position="50"/>
        <end position="75"/>
    </location>
</feature>
<accession>A0A0S4XNQ1</accession>
<keyword evidence="1" id="KW-0812">Transmembrane</keyword>
<feature type="transmembrane region" description="Helical" evidence="1">
    <location>
        <begin position="82"/>
        <end position="108"/>
    </location>
</feature>
<keyword evidence="1" id="KW-1133">Transmembrane helix</keyword>
<proteinExistence type="predicted"/>
<evidence type="ECO:0000313" key="2">
    <source>
        <dbReference type="EMBL" id="CUV65943.1"/>
    </source>
</evidence>
<dbReference type="EMBL" id="FAXN01000054">
    <property type="protein sequence ID" value="CUV65943.1"/>
    <property type="molecule type" value="Genomic_DNA"/>
</dbReference>